<keyword evidence="1" id="KW-0812">Transmembrane</keyword>
<name>A0A8S5MAH7_9CAUD</name>
<evidence type="ECO:0000313" key="2">
    <source>
        <dbReference type="EMBL" id="DAD79317.1"/>
    </source>
</evidence>
<sequence length="56" mass="6487">MKKFNFSTAFLMFTIILALATEWSIVGCVFVICASLYMLIETIPQLWRIINGRKEN</sequence>
<organism evidence="2">
    <name type="scientific">Myoviridae sp. ctNQr16</name>
    <dbReference type="NCBI Taxonomy" id="2826644"/>
    <lineage>
        <taxon>Viruses</taxon>
        <taxon>Duplodnaviria</taxon>
        <taxon>Heunggongvirae</taxon>
        <taxon>Uroviricota</taxon>
        <taxon>Caudoviricetes</taxon>
    </lineage>
</organism>
<protein>
    <submittedName>
        <fullName evidence="2">Uncharacterized protein</fullName>
    </submittedName>
</protein>
<accession>A0A8S5MAH7</accession>
<evidence type="ECO:0000256" key="1">
    <source>
        <dbReference type="SAM" id="Phobius"/>
    </source>
</evidence>
<keyword evidence="1" id="KW-0472">Membrane</keyword>
<proteinExistence type="predicted"/>
<feature type="transmembrane region" description="Helical" evidence="1">
    <location>
        <begin position="12"/>
        <end position="40"/>
    </location>
</feature>
<dbReference type="EMBL" id="BK014863">
    <property type="protein sequence ID" value="DAD79317.1"/>
    <property type="molecule type" value="Genomic_DNA"/>
</dbReference>
<keyword evidence="1" id="KW-1133">Transmembrane helix</keyword>
<reference evidence="2" key="1">
    <citation type="journal article" date="2021" name="Proc. Natl. Acad. Sci. U.S.A.">
        <title>A Catalog of Tens of Thousands of Viruses from Human Metagenomes Reveals Hidden Associations with Chronic Diseases.</title>
        <authorList>
            <person name="Tisza M.J."/>
            <person name="Buck C.B."/>
        </authorList>
    </citation>
    <scope>NUCLEOTIDE SEQUENCE</scope>
    <source>
        <strain evidence="2">CtNQr16</strain>
    </source>
</reference>